<dbReference type="OrthoDB" id="4072855at2759"/>
<evidence type="ECO:0000256" key="6">
    <source>
        <dbReference type="ARBA" id="ARBA00023242"/>
    </source>
</evidence>
<evidence type="ECO:0000256" key="3">
    <source>
        <dbReference type="ARBA" id="ARBA00005459"/>
    </source>
</evidence>
<sequence length="177" mass="20246">MYTHLSWSFLYKVDLTASMVAPSWPCFRMLGSYLKEAMNREPESPYKRHLQHGIKSSATQDVYRNSLSTIGMRIRQAVDNGYQVPRDSKAANNCVQDNSDYTIPEYKRVPMRNGTAAPMLVNQRTVSSSSTLEEWDSQLDERLNLIDDNIMRNKLGARDLMLGGTKRGFEELAEDGW</sequence>
<dbReference type="RefSeq" id="XP_017989060.1">
    <property type="nucleotide sequence ID" value="XM_018133777.1"/>
</dbReference>
<gene>
    <name evidence="7" type="ORF">AW171_hschr74074</name>
</gene>
<organism evidence="7 8">
    <name type="scientific">Eremothecium sinecaudum</name>
    <dbReference type="NCBI Taxonomy" id="45286"/>
    <lineage>
        <taxon>Eukaryota</taxon>
        <taxon>Fungi</taxon>
        <taxon>Dikarya</taxon>
        <taxon>Ascomycota</taxon>
        <taxon>Saccharomycotina</taxon>
        <taxon>Saccharomycetes</taxon>
        <taxon>Saccharomycetales</taxon>
        <taxon>Saccharomycetaceae</taxon>
        <taxon>Eremothecium</taxon>
    </lineage>
</organism>
<dbReference type="GO" id="GO:0005737">
    <property type="term" value="C:cytoplasm"/>
    <property type="evidence" value="ECO:0007669"/>
    <property type="project" value="UniProtKB-SubCell"/>
</dbReference>
<dbReference type="GeneID" id="28725394"/>
<proteinExistence type="inferred from homology"/>
<dbReference type="PANTHER" id="PTHR28081">
    <property type="entry name" value="DAMAGE-REGULATED IMPORT FACILITATOR 1-RELATED"/>
    <property type="match status" value="1"/>
</dbReference>
<evidence type="ECO:0000256" key="2">
    <source>
        <dbReference type="ARBA" id="ARBA00004496"/>
    </source>
</evidence>
<dbReference type="InterPro" id="IPR013900">
    <property type="entry name" value="RNR_inhibitor"/>
</dbReference>
<dbReference type="EMBL" id="CP014247">
    <property type="protein sequence ID" value="AMD22064.1"/>
    <property type="molecule type" value="Genomic_DNA"/>
</dbReference>
<dbReference type="AlphaFoldDB" id="A0A0X8HV35"/>
<dbReference type="GO" id="GO:1990846">
    <property type="term" value="F:ribonucleoside-diphosphate reductase inhibitor activity"/>
    <property type="evidence" value="ECO:0007669"/>
    <property type="project" value="TreeGrafter"/>
</dbReference>
<dbReference type="PANTHER" id="PTHR28081:SF1">
    <property type="entry name" value="DAMAGE-REGULATED IMPORT FACILITATOR 1"/>
    <property type="match status" value="1"/>
</dbReference>
<name>A0A0X8HV35_9SACH</name>
<evidence type="ECO:0000313" key="7">
    <source>
        <dbReference type="EMBL" id="AMD22064.1"/>
    </source>
</evidence>
<evidence type="ECO:0000256" key="5">
    <source>
        <dbReference type="ARBA" id="ARBA00022490"/>
    </source>
</evidence>
<accession>A0A0X8HV35</accession>
<protein>
    <recommendedName>
        <fullName evidence="4">Damage-regulated import facilitator 1</fullName>
    </recommendedName>
</protein>
<reference evidence="7 8" key="1">
    <citation type="submission" date="2016-01" db="EMBL/GenBank/DDBJ databases">
        <title>Genome sequence of the yeast Holleya sinecauda.</title>
        <authorList>
            <person name="Dietrich F.S."/>
        </authorList>
    </citation>
    <scope>NUCLEOTIDE SEQUENCE [LARGE SCALE GENOMIC DNA]</scope>
    <source>
        <strain evidence="7 8">ATCC 58844</strain>
    </source>
</reference>
<evidence type="ECO:0000256" key="4">
    <source>
        <dbReference type="ARBA" id="ARBA00021625"/>
    </source>
</evidence>
<dbReference type="Pfam" id="PF08591">
    <property type="entry name" value="RNR_inhib"/>
    <property type="match status" value="1"/>
</dbReference>
<comment type="similarity">
    <text evidence="3">Belongs to the DIF1/spd1 family.</text>
</comment>
<dbReference type="GO" id="GO:0005634">
    <property type="term" value="C:nucleus"/>
    <property type="evidence" value="ECO:0007669"/>
    <property type="project" value="UniProtKB-SubCell"/>
</dbReference>
<dbReference type="Proteomes" id="UP000243052">
    <property type="component" value="Chromosome vii"/>
</dbReference>
<keyword evidence="8" id="KW-1185">Reference proteome</keyword>
<comment type="subcellular location">
    <subcellularLocation>
        <location evidence="2">Cytoplasm</location>
    </subcellularLocation>
    <subcellularLocation>
        <location evidence="1">Nucleus</location>
    </subcellularLocation>
</comment>
<keyword evidence="5" id="KW-0963">Cytoplasm</keyword>
<dbReference type="GO" id="GO:0008104">
    <property type="term" value="P:intracellular protein localization"/>
    <property type="evidence" value="ECO:0007669"/>
    <property type="project" value="TreeGrafter"/>
</dbReference>
<keyword evidence="6" id="KW-0539">Nucleus</keyword>
<evidence type="ECO:0000313" key="8">
    <source>
        <dbReference type="Proteomes" id="UP000243052"/>
    </source>
</evidence>
<evidence type="ECO:0000256" key="1">
    <source>
        <dbReference type="ARBA" id="ARBA00004123"/>
    </source>
</evidence>